<dbReference type="EMBL" id="CP082781">
    <property type="protein sequence ID" value="UGS27843.1"/>
    <property type="molecule type" value="Genomic_DNA"/>
</dbReference>
<feature type="compositionally biased region" description="Basic and acidic residues" evidence="1">
    <location>
        <begin position="78"/>
        <end position="94"/>
    </location>
</feature>
<evidence type="ECO:0000256" key="1">
    <source>
        <dbReference type="SAM" id="MobiDB-lite"/>
    </source>
</evidence>
<keyword evidence="2" id="KW-0812">Transmembrane</keyword>
<feature type="transmembrane region" description="Helical" evidence="2">
    <location>
        <begin position="33"/>
        <end position="52"/>
    </location>
</feature>
<dbReference type="Proteomes" id="UP001199642">
    <property type="component" value="Chromosome"/>
</dbReference>
<keyword evidence="2" id="KW-1133">Transmembrane helix</keyword>
<dbReference type="RefSeq" id="WP_067243547.1">
    <property type="nucleotide sequence ID" value="NZ_CP082781.1"/>
</dbReference>
<keyword evidence="2" id="KW-0472">Membrane</keyword>
<feature type="region of interest" description="Disordered" evidence="1">
    <location>
        <begin position="59"/>
        <end position="94"/>
    </location>
</feature>
<gene>
    <name evidence="3" type="ORF">K8F61_06665</name>
</gene>
<evidence type="ECO:0008006" key="5">
    <source>
        <dbReference type="Google" id="ProtNLM"/>
    </source>
</evidence>
<accession>A0ABY3RUU2</accession>
<reference evidence="3 4" key="1">
    <citation type="submission" date="2023-01" db="EMBL/GenBank/DDBJ databases">
        <title>Characterization of estradiol degrading bacteria Microbacterium sp. MZT7 and reveal degrading genes through genome analysis.</title>
        <authorList>
            <person name="Hao P."/>
            <person name="Gao Y."/>
        </authorList>
    </citation>
    <scope>NUCLEOTIDE SEQUENCE [LARGE SCALE GENOMIC DNA]</scope>
    <source>
        <strain evidence="3 4">MZT7</strain>
    </source>
</reference>
<keyword evidence="4" id="KW-1185">Reference proteome</keyword>
<name>A0ABY3RUU2_9MICO</name>
<organism evidence="3 4">
    <name type="scientific">Microbacterium resistens</name>
    <dbReference type="NCBI Taxonomy" id="156977"/>
    <lineage>
        <taxon>Bacteria</taxon>
        <taxon>Bacillati</taxon>
        <taxon>Actinomycetota</taxon>
        <taxon>Actinomycetes</taxon>
        <taxon>Micrococcales</taxon>
        <taxon>Microbacteriaceae</taxon>
        <taxon>Microbacterium</taxon>
    </lineage>
</organism>
<protein>
    <recommendedName>
        <fullName evidence="5">NADH:ubiquinone oxidoreductase</fullName>
    </recommendedName>
</protein>
<evidence type="ECO:0000313" key="3">
    <source>
        <dbReference type="EMBL" id="UGS27843.1"/>
    </source>
</evidence>
<evidence type="ECO:0000256" key="2">
    <source>
        <dbReference type="SAM" id="Phobius"/>
    </source>
</evidence>
<evidence type="ECO:0000313" key="4">
    <source>
        <dbReference type="Proteomes" id="UP001199642"/>
    </source>
</evidence>
<proteinExistence type="predicted"/>
<sequence>MRNYLFGSGLFAAVTSGIALLRGSRDTPVTWRALLAWLAWGISLALAIGAVVDMRRDARGIPVPDDSPVAATQRKRAEKAEKIAAKQEKKAAKR</sequence>